<evidence type="ECO:0000256" key="1">
    <source>
        <dbReference type="SAM" id="SignalP"/>
    </source>
</evidence>
<dbReference type="EMBL" id="LUCM01009385">
    <property type="protein sequence ID" value="KAA0187065.1"/>
    <property type="molecule type" value="Genomic_DNA"/>
</dbReference>
<feature type="signal peptide" evidence="1">
    <location>
        <begin position="1"/>
        <end position="19"/>
    </location>
</feature>
<name>A0A8E0RSP3_9TREM</name>
<sequence length="116" mass="12688">VILFALLGVLLLALTPAESTAVVKKDDKCFSLVLKTVMKCFLEPLNKRSCKKQNKLGKLTKTITRLQEKDLTALVDMCNHCDGCKQNGKACVAGRMTLGAKDCTHVLKSFGNFGKK</sequence>
<evidence type="ECO:0000313" key="2">
    <source>
        <dbReference type="EMBL" id="KAA0187065.1"/>
    </source>
</evidence>
<evidence type="ECO:0000313" key="3">
    <source>
        <dbReference type="Proteomes" id="UP000728185"/>
    </source>
</evidence>
<proteinExistence type="predicted"/>
<organism evidence="2 3">
    <name type="scientific">Fasciolopsis buskii</name>
    <dbReference type="NCBI Taxonomy" id="27845"/>
    <lineage>
        <taxon>Eukaryota</taxon>
        <taxon>Metazoa</taxon>
        <taxon>Spiralia</taxon>
        <taxon>Lophotrochozoa</taxon>
        <taxon>Platyhelminthes</taxon>
        <taxon>Trematoda</taxon>
        <taxon>Digenea</taxon>
        <taxon>Plagiorchiida</taxon>
        <taxon>Echinostomata</taxon>
        <taxon>Echinostomatoidea</taxon>
        <taxon>Fasciolidae</taxon>
        <taxon>Fasciolopsis</taxon>
    </lineage>
</organism>
<feature type="chain" id="PRO_5034574510" evidence="1">
    <location>
        <begin position="20"/>
        <end position="116"/>
    </location>
</feature>
<keyword evidence="3" id="KW-1185">Reference proteome</keyword>
<comment type="caution">
    <text evidence="2">The sequence shown here is derived from an EMBL/GenBank/DDBJ whole genome shotgun (WGS) entry which is preliminary data.</text>
</comment>
<gene>
    <name evidence="2" type="ORF">FBUS_05021</name>
</gene>
<keyword evidence="1" id="KW-0732">Signal</keyword>
<feature type="non-terminal residue" evidence="2">
    <location>
        <position position="1"/>
    </location>
</feature>
<dbReference type="AlphaFoldDB" id="A0A8E0RSP3"/>
<accession>A0A8E0RSP3</accession>
<protein>
    <submittedName>
        <fullName evidence="2">Uncharacterized protein</fullName>
    </submittedName>
</protein>
<dbReference type="Proteomes" id="UP000728185">
    <property type="component" value="Unassembled WGS sequence"/>
</dbReference>
<reference evidence="2" key="1">
    <citation type="submission" date="2019-05" db="EMBL/GenBank/DDBJ databases">
        <title>Annotation for the trematode Fasciolopsis buski.</title>
        <authorList>
            <person name="Choi Y.-J."/>
        </authorList>
    </citation>
    <scope>NUCLEOTIDE SEQUENCE</scope>
    <source>
        <strain evidence="2">HT</strain>
        <tissue evidence="2">Whole worm</tissue>
    </source>
</reference>